<accession>A0A0S4IMD0</accession>
<dbReference type="InterPro" id="IPR001611">
    <property type="entry name" value="Leu-rich_rpt"/>
</dbReference>
<dbReference type="AlphaFoldDB" id="A0A0S4IMD0"/>
<feature type="non-terminal residue" evidence="1">
    <location>
        <position position="324"/>
    </location>
</feature>
<protein>
    <submittedName>
        <fullName evidence="1">GP46-like surface antigen, putative</fullName>
    </submittedName>
</protein>
<reference evidence="2" key="1">
    <citation type="submission" date="2015-09" db="EMBL/GenBank/DDBJ databases">
        <authorList>
            <consortium name="Pathogen Informatics"/>
        </authorList>
    </citation>
    <scope>NUCLEOTIDE SEQUENCE [LARGE SCALE GENOMIC DNA]</scope>
    <source>
        <strain evidence="2">Lake Konstanz</strain>
    </source>
</reference>
<sequence length="324" mass="34623">MMKRSLNRCVTTRPSAKKRKSLLLVVVQLTFVSLLFTFFSLVITTAHVGAACSCQDQLAPLSEFYNATDGPVSWANKWDLTSTSAPCGFYGVTCDDAAGAITSIVLVSNNLRGSLPKSLSLLGSLFQVFVVNNNAISGTLPDSYHNWTNMMNFSVKSNLFTGPLPSSYSLWQAITSFNVGTTNISGTLPLAYGTSTGWCTSLNIFAIQNCAGINGTLPPEYGNWSNLGVMNAEGTGLSGPIPAEYAQWRHIDTISFTNVLGVGNLSGTISAKLSSGWVNLTQLSLRGNKFTGSLPHGVAPGEVIWPKMRNFVLAQNQFGGTLPV</sequence>
<dbReference type="InterPro" id="IPR053038">
    <property type="entry name" value="RLP_Defense"/>
</dbReference>
<dbReference type="Proteomes" id="UP000051952">
    <property type="component" value="Unassembled WGS sequence"/>
</dbReference>
<gene>
    <name evidence="1" type="ORF">BSAL_62440</name>
</gene>
<proteinExistence type="predicted"/>
<dbReference type="VEuPathDB" id="TriTrypDB:BSAL_62440"/>
<organism evidence="1 2">
    <name type="scientific">Bodo saltans</name>
    <name type="common">Flagellated protozoan</name>
    <dbReference type="NCBI Taxonomy" id="75058"/>
    <lineage>
        <taxon>Eukaryota</taxon>
        <taxon>Discoba</taxon>
        <taxon>Euglenozoa</taxon>
        <taxon>Kinetoplastea</taxon>
        <taxon>Metakinetoplastina</taxon>
        <taxon>Eubodonida</taxon>
        <taxon>Bodonidae</taxon>
        <taxon>Bodo</taxon>
    </lineage>
</organism>
<evidence type="ECO:0000313" key="1">
    <source>
        <dbReference type="EMBL" id="CUF42914.1"/>
    </source>
</evidence>
<keyword evidence="2" id="KW-1185">Reference proteome</keyword>
<dbReference type="InterPro" id="IPR032675">
    <property type="entry name" value="LRR_dom_sf"/>
</dbReference>
<dbReference type="PANTHER" id="PTHR48064:SF8">
    <property type="entry name" value="RECEPTOR PROTEIN-TYROSINE KINASE CEPR2-LIKE"/>
    <property type="match status" value="1"/>
</dbReference>
<dbReference type="Gene3D" id="3.80.10.10">
    <property type="entry name" value="Ribonuclease Inhibitor"/>
    <property type="match status" value="3"/>
</dbReference>
<dbReference type="OrthoDB" id="676979at2759"/>
<name>A0A0S4IMD0_BODSA</name>
<dbReference type="PANTHER" id="PTHR48064">
    <property type="entry name" value="OS01G0750400 PROTEIN"/>
    <property type="match status" value="1"/>
</dbReference>
<dbReference type="Pfam" id="PF00560">
    <property type="entry name" value="LRR_1"/>
    <property type="match status" value="1"/>
</dbReference>
<dbReference type="SUPFAM" id="SSF52058">
    <property type="entry name" value="L domain-like"/>
    <property type="match status" value="1"/>
</dbReference>
<evidence type="ECO:0000313" key="2">
    <source>
        <dbReference type="Proteomes" id="UP000051952"/>
    </source>
</evidence>
<dbReference type="EMBL" id="CYKH01000322">
    <property type="protein sequence ID" value="CUF42914.1"/>
    <property type="molecule type" value="Genomic_DNA"/>
</dbReference>